<evidence type="ECO:0000256" key="1">
    <source>
        <dbReference type="SAM" id="Phobius"/>
    </source>
</evidence>
<gene>
    <name evidence="2" type="primary">RPA1</name>
    <name evidence="2" type="ORF">SNAT2548_LOCUS30453</name>
</gene>
<keyword evidence="1" id="KW-0812">Transmembrane</keyword>
<accession>A0A812TXS9</accession>
<protein>
    <submittedName>
        <fullName evidence="2">RPA1 protein</fullName>
    </submittedName>
</protein>
<evidence type="ECO:0000313" key="3">
    <source>
        <dbReference type="Proteomes" id="UP000604046"/>
    </source>
</evidence>
<proteinExistence type="predicted"/>
<sequence length="184" mass="19729">MAATVVLTFGVYGTLNAVWGPPMSNFVPSFGILSLNMDFLSFSCVMGRKSFTAEYVVKLIAFPILCLVVFAGSFLLQHVPKVKLYASFNFPAMLNTAGFLMSAVFVSVSLMSLEGFRCKTNPNGKALLQAFGAMVCWEGGEHDVLIALSAALVCKGWRAHGISSCELIDFAGRIVVSPNSVVTP</sequence>
<feature type="transmembrane region" description="Helical" evidence="1">
    <location>
        <begin position="27"/>
        <end position="47"/>
    </location>
</feature>
<keyword evidence="1" id="KW-1133">Transmembrane helix</keyword>
<feature type="transmembrane region" description="Helical" evidence="1">
    <location>
        <begin position="92"/>
        <end position="113"/>
    </location>
</feature>
<name>A0A812TXS9_9DINO</name>
<keyword evidence="1" id="KW-0472">Membrane</keyword>
<reference evidence="2" key="1">
    <citation type="submission" date="2021-02" db="EMBL/GenBank/DDBJ databases">
        <authorList>
            <person name="Dougan E. K."/>
            <person name="Rhodes N."/>
            <person name="Thang M."/>
            <person name="Chan C."/>
        </authorList>
    </citation>
    <scope>NUCLEOTIDE SEQUENCE</scope>
</reference>
<feature type="transmembrane region" description="Helical" evidence="1">
    <location>
        <begin position="59"/>
        <end position="80"/>
    </location>
</feature>
<evidence type="ECO:0000313" key="2">
    <source>
        <dbReference type="EMBL" id="CAE7543092.1"/>
    </source>
</evidence>
<keyword evidence="3" id="KW-1185">Reference proteome</keyword>
<dbReference type="AlphaFoldDB" id="A0A812TXS9"/>
<dbReference type="EMBL" id="CAJNDS010002607">
    <property type="protein sequence ID" value="CAE7543092.1"/>
    <property type="molecule type" value="Genomic_DNA"/>
</dbReference>
<organism evidence="2 3">
    <name type="scientific">Symbiodinium natans</name>
    <dbReference type="NCBI Taxonomy" id="878477"/>
    <lineage>
        <taxon>Eukaryota</taxon>
        <taxon>Sar</taxon>
        <taxon>Alveolata</taxon>
        <taxon>Dinophyceae</taxon>
        <taxon>Suessiales</taxon>
        <taxon>Symbiodiniaceae</taxon>
        <taxon>Symbiodinium</taxon>
    </lineage>
</organism>
<dbReference type="Proteomes" id="UP000604046">
    <property type="component" value="Unassembled WGS sequence"/>
</dbReference>
<comment type="caution">
    <text evidence="2">The sequence shown here is derived from an EMBL/GenBank/DDBJ whole genome shotgun (WGS) entry which is preliminary data.</text>
</comment>